<dbReference type="PANTHER" id="PTHR23295">
    <property type="entry name" value="NUCLEAR RECEPTOR COACTIVATOR 5-RELATED"/>
    <property type="match status" value="1"/>
</dbReference>
<dbReference type="GO" id="GO:0003723">
    <property type="term" value="F:RNA binding"/>
    <property type="evidence" value="ECO:0007669"/>
    <property type="project" value="UniProtKB-UniRule"/>
</dbReference>
<feature type="region of interest" description="Disordered" evidence="3">
    <location>
        <begin position="88"/>
        <end position="209"/>
    </location>
</feature>
<proteinExistence type="predicted"/>
<dbReference type="Pfam" id="PF00076">
    <property type="entry name" value="RRM_1"/>
    <property type="match status" value="1"/>
</dbReference>
<dbReference type="Gene3D" id="3.40.50.800">
    <property type="entry name" value="Anticodon-binding domain"/>
    <property type="match status" value="1"/>
</dbReference>
<evidence type="ECO:0000259" key="4">
    <source>
        <dbReference type="PROSITE" id="PS50102"/>
    </source>
</evidence>
<dbReference type="EMBL" id="OV651825">
    <property type="protein sequence ID" value="CAH1102733.1"/>
    <property type="molecule type" value="Genomic_DNA"/>
</dbReference>
<dbReference type="InterPro" id="IPR036621">
    <property type="entry name" value="Anticodon-bd_dom_sf"/>
</dbReference>
<evidence type="ECO:0000313" key="6">
    <source>
        <dbReference type="Proteomes" id="UP001153636"/>
    </source>
</evidence>
<feature type="region of interest" description="Disordered" evidence="3">
    <location>
        <begin position="218"/>
        <end position="237"/>
    </location>
</feature>
<dbReference type="OrthoDB" id="10044938at2759"/>
<evidence type="ECO:0000256" key="2">
    <source>
        <dbReference type="PROSITE-ProRule" id="PRU00176"/>
    </source>
</evidence>
<dbReference type="PROSITE" id="PS50102">
    <property type="entry name" value="RRM"/>
    <property type="match status" value="1"/>
</dbReference>
<reference evidence="5" key="1">
    <citation type="submission" date="2022-01" db="EMBL/GenBank/DDBJ databases">
        <authorList>
            <person name="King R."/>
        </authorList>
    </citation>
    <scope>NUCLEOTIDE SEQUENCE</scope>
</reference>
<gene>
    <name evidence="5" type="ORF">PSYICH_LOCUS3988</name>
</gene>
<sequence>MYRTDKQFMKNPATAAMRIYIGGLAKTVIANDLEEKFKPHGTIVGLALNSGFAFIQYEKENEAQSAIKSENGTILCNRKIIVKQALDKNKNTNQGPPQRGGPGPAPQRPPPLFQESPPKPSNNVQETPPPPPQNVAPKPSFPEKDVDFSEDVLEDDRPNIRPPGPPGPRDMDDNKGHKGGRRGGPPKNVDRDYERFSGRFEPPPKMDMYRDNRDQFFGRDNRDFPPPPHRNERFPPPMMDMPPPPQVEKNDCEIIVVAKQLTEYAEFIEQKLKNQGLLVDLLFPNEDVPIGKVLANISSRGCLYAILVMPINEEHRSLTLNILHGMPQEHRNMPVDDAMILISRDFENYMKGDNMQIDPTRMTLVDRHPTQMQMLLNLLSENRQISSVQYDKLFKYLQERKTLQLEYEVEEGLLPGEESDSKQVELQSRIMNILNKSGEPVIPASITAQEVPPPPPSEPTPILKDPTVQKALDSLMLGDMFKNIAA</sequence>
<keyword evidence="6" id="KW-1185">Reference proteome</keyword>
<dbReference type="Gene3D" id="3.30.70.330">
    <property type="match status" value="1"/>
</dbReference>
<feature type="compositionally biased region" description="Basic and acidic residues" evidence="3">
    <location>
        <begin position="188"/>
        <end position="209"/>
    </location>
</feature>
<dbReference type="Proteomes" id="UP001153636">
    <property type="component" value="Chromosome 13"/>
</dbReference>
<dbReference type="InterPro" id="IPR012677">
    <property type="entry name" value="Nucleotide-bd_a/b_plait_sf"/>
</dbReference>
<evidence type="ECO:0000256" key="3">
    <source>
        <dbReference type="SAM" id="MobiDB-lite"/>
    </source>
</evidence>
<evidence type="ECO:0000256" key="1">
    <source>
        <dbReference type="ARBA" id="ARBA00022884"/>
    </source>
</evidence>
<dbReference type="AlphaFoldDB" id="A0A9P0CMB6"/>
<name>A0A9P0CMB6_9CUCU</name>
<feature type="compositionally biased region" description="Basic and acidic residues" evidence="3">
    <location>
        <begin position="218"/>
        <end position="233"/>
    </location>
</feature>
<dbReference type="SMART" id="SM00360">
    <property type="entry name" value="RRM"/>
    <property type="match status" value="1"/>
</dbReference>
<dbReference type="SUPFAM" id="SSF54928">
    <property type="entry name" value="RNA-binding domain, RBD"/>
    <property type="match status" value="1"/>
</dbReference>
<accession>A0A9P0CMB6</accession>
<evidence type="ECO:0000313" key="5">
    <source>
        <dbReference type="EMBL" id="CAH1102733.1"/>
    </source>
</evidence>
<keyword evidence="1 2" id="KW-0694">RNA-binding</keyword>
<feature type="domain" description="RRM" evidence="4">
    <location>
        <begin position="17"/>
        <end position="87"/>
    </location>
</feature>
<feature type="compositionally biased region" description="Pro residues" evidence="3">
    <location>
        <begin position="103"/>
        <end position="120"/>
    </location>
</feature>
<dbReference type="InterPro" id="IPR000504">
    <property type="entry name" value="RRM_dom"/>
</dbReference>
<protein>
    <recommendedName>
        <fullName evidence="4">RRM domain-containing protein</fullName>
    </recommendedName>
</protein>
<dbReference type="PANTHER" id="PTHR23295:SF6">
    <property type="entry name" value="NEOSIN, ISOFORM A"/>
    <property type="match status" value="1"/>
</dbReference>
<dbReference type="SUPFAM" id="SSF52954">
    <property type="entry name" value="Class II aaRS ABD-related"/>
    <property type="match status" value="1"/>
</dbReference>
<dbReference type="InterPro" id="IPR052600">
    <property type="entry name" value="Nuc_rcpt_coact/corep"/>
</dbReference>
<dbReference type="InterPro" id="IPR035979">
    <property type="entry name" value="RBD_domain_sf"/>
</dbReference>
<organism evidence="5 6">
    <name type="scientific">Psylliodes chrysocephalus</name>
    <dbReference type="NCBI Taxonomy" id="3402493"/>
    <lineage>
        <taxon>Eukaryota</taxon>
        <taxon>Metazoa</taxon>
        <taxon>Ecdysozoa</taxon>
        <taxon>Arthropoda</taxon>
        <taxon>Hexapoda</taxon>
        <taxon>Insecta</taxon>
        <taxon>Pterygota</taxon>
        <taxon>Neoptera</taxon>
        <taxon>Endopterygota</taxon>
        <taxon>Coleoptera</taxon>
        <taxon>Polyphaga</taxon>
        <taxon>Cucujiformia</taxon>
        <taxon>Chrysomeloidea</taxon>
        <taxon>Chrysomelidae</taxon>
        <taxon>Galerucinae</taxon>
        <taxon>Alticini</taxon>
        <taxon>Psylliodes</taxon>
    </lineage>
</organism>